<dbReference type="AlphaFoldDB" id="A0A6L6WG77"/>
<evidence type="ECO:0000259" key="2">
    <source>
        <dbReference type="Pfam" id="PF18812"/>
    </source>
</evidence>
<proteinExistence type="predicted"/>
<dbReference type="Pfam" id="PF04233">
    <property type="entry name" value="Phage_Mu_F"/>
    <property type="match status" value="1"/>
</dbReference>
<keyword evidence="4" id="KW-1185">Reference proteome</keyword>
<dbReference type="InterPro" id="IPR006528">
    <property type="entry name" value="Phage_head_morphogenesis_dom"/>
</dbReference>
<sequence>MPEPIEAILRKPFPHQVAAFRLRLGNLVPSSAWNDLAGSANDRGFMVAGAVKADLLADLAAAVDRSITEGTGFEAFKQDFRSIVAKRGWTGWTGEDTEAGQAWRMRTVYHTNMRTSYMGGRLAQLREGNFPFWVYRHGGSAEPRLQHLAWDGLILPSDHPFWLKHFPPNGFGCNCRIVGASSMAGAIRRGGDPTKVLQDGWDQVNPNTGRLDGIGEGWDHAPAGSVSDMVQTMASKTINWPYSISRAYMDDLPASAQDAHSTAYRNLYSLHEDIRRYADAVADGRSVAPIRTMGRLSQSHRRRIAEVSGRDLENYHFTLDDSAVRHFLSSHGSVSEALRGQFQINQDNLALLPRLLDRPDSIEAAGITRAGHPIVRFTRQFGAQVYTVAMEIRDKKHHMLAVQNMWGRQVSN</sequence>
<protein>
    <submittedName>
        <fullName evidence="3">Phage head protein</fullName>
    </submittedName>
</protein>
<accession>A0A6L6WG77</accession>
<dbReference type="EMBL" id="WQLV01000008">
    <property type="protein sequence ID" value="MVO16843.1"/>
    <property type="molecule type" value="Genomic_DNA"/>
</dbReference>
<evidence type="ECO:0000313" key="3">
    <source>
        <dbReference type="EMBL" id="MVO16843.1"/>
    </source>
</evidence>
<organism evidence="3 4">
    <name type="scientific">Parasedimentitalea huanghaiensis</name>
    <dbReference type="NCBI Taxonomy" id="2682100"/>
    <lineage>
        <taxon>Bacteria</taxon>
        <taxon>Pseudomonadati</taxon>
        <taxon>Pseudomonadota</taxon>
        <taxon>Alphaproteobacteria</taxon>
        <taxon>Rhodobacterales</taxon>
        <taxon>Paracoccaceae</taxon>
        <taxon>Parasedimentitalea</taxon>
    </lineage>
</organism>
<comment type="caution">
    <text evidence="3">The sequence shown here is derived from an EMBL/GenBank/DDBJ whole genome shotgun (WGS) entry which is preliminary data.</text>
</comment>
<reference evidence="3 4" key="1">
    <citation type="submission" date="2019-12" db="EMBL/GenBank/DDBJ databases">
        <authorList>
            <person name="Zhang Y.-J."/>
        </authorList>
    </citation>
    <scope>NUCLEOTIDE SEQUENCE [LARGE SCALE GENOMIC DNA]</scope>
    <source>
        <strain evidence="3 4">CY05</strain>
    </source>
</reference>
<name>A0A6L6WG77_9RHOB</name>
<feature type="domain" description="Phage head morphogenesis" evidence="1">
    <location>
        <begin position="59"/>
        <end position="177"/>
    </location>
</feature>
<feature type="domain" description="Phage-Barnase-EndoU-ColicinE5/D-RelE like nuclease 3" evidence="2">
    <location>
        <begin position="302"/>
        <end position="407"/>
    </location>
</feature>
<dbReference type="RefSeq" id="WP_167740335.1">
    <property type="nucleotide sequence ID" value="NZ_WQLV01000008.1"/>
</dbReference>
<dbReference type="Pfam" id="PF18812">
    <property type="entry name" value="PBECR3"/>
    <property type="match status" value="1"/>
</dbReference>
<evidence type="ECO:0000259" key="1">
    <source>
        <dbReference type="Pfam" id="PF04233"/>
    </source>
</evidence>
<dbReference type="Proteomes" id="UP000478892">
    <property type="component" value="Unassembled WGS sequence"/>
</dbReference>
<evidence type="ECO:0000313" key="4">
    <source>
        <dbReference type="Proteomes" id="UP000478892"/>
    </source>
</evidence>
<dbReference type="InterPro" id="IPR041301">
    <property type="entry name" value="PBECR3"/>
</dbReference>
<gene>
    <name evidence="3" type="ORF">GO984_13575</name>
</gene>